<reference evidence="1" key="1">
    <citation type="submission" date="2020-08" db="EMBL/GenBank/DDBJ databases">
        <title>Genome sequencing and assembly of the red palm weevil Rhynchophorus ferrugineus.</title>
        <authorList>
            <person name="Dias G.B."/>
            <person name="Bergman C.M."/>
            <person name="Manee M."/>
        </authorList>
    </citation>
    <scope>NUCLEOTIDE SEQUENCE</scope>
    <source>
        <strain evidence="1">AA-2017</strain>
        <tissue evidence="1">Whole larva</tissue>
    </source>
</reference>
<gene>
    <name evidence="1" type="ORF">GWI33_012434</name>
</gene>
<evidence type="ECO:0000313" key="2">
    <source>
        <dbReference type="Proteomes" id="UP000625711"/>
    </source>
</evidence>
<name>A0A834M8S6_RHYFE</name>
<feature type="non-terminal residue" evidence="1">
    <location>
        <position position="17"/>
    </location>
</feature>
<dbReference type="AlphaFoldDB" id="A0A834M8S6"/>
<dbReference type="EMBL" id="JAACXV010011887">
    <property type="protein sequence ID" value="KAF7274903.1"/>
    <property type="molecule type" value="Genomic_DNA"/>
</dbReference>
<dbReference type="Proteomes" id="UP000625711">
    <property type="component" value="Unassembled WGS sequence"/>
</dbReference>
<organism evidence="1 2">
    <name type="scientific">Rhynchophorus ferrugineus</name>
    <name type="common">Red palm weevil</name>
    <name type="synonym">Curculio ferrugineus</name>
    <dbReference type="NCBI Taxonomy" id="354439"/>
    <lineage>
        <taxon>Eukaryota</taxon>
        <taxon>Metazoa</taxon>
        <taxon>Ecdysozoa</taxon>
        <taxon>Arthropoda</taxon>
        <taxon>Hexapoda</taxon>
        <taxon>Insecta</taxon>
        <taxon>Pterygota</taxon>
        <taxon>Neoptera</taxon>
        <taxon>Endopterygota</taxon>
        <taxon>Coleoptera</taxon>
        <taxon>Polyphaga</taxon>
        <taxon>Cucujiformia</taxon>
        <taxon>Curculionidae</taxon>
        <taxon>Dryophthorinae</taxon>
        <taxon>Rhynchophorus</taxon>
    </lineage>
</organism>
<accession>A0A834M8S6</accession>
<evidence type="ECO:0000313" key="1">
    <source>
        <dbReference type="EMBL" id="KAF7274903.1"/>
    </source>
</evidence>
<keyword evidence="2" id="KW-1185">Reference proteome</keyword>
<sequence length="17" mass="2011">MGALKDRPRFELAEFCK</sequence>
<comment type="caution">
    <text evidence="1">The sequence shown here is derived from an EMBL/GenBank/DDBJ whole genome shotgun (WGS) entry which is preliminary data.</text>
</comment>
<proteinExistence type="predicted"/>
<protein>
    <submittedName>
        <fullName evidence="1">Uncharacterized protein</fullName>
    </submittedName>
</protein>